<gene>
    <name evidence="6" type="ORF">H6G74_12220</name>
</gene>
<evidence type="ECO:0000313" key="7">
    <source>
        <dbReference type="Proteomes" id="UP000603457"/>
    </source>
</evidence>
<dbReference type="Pfam" id="PF00196">
    <property type="entry name" value="GerE"/>
    <property type="match status" value="1"/>
</dbReference>
<keyword evidence="2" id="KW-0238">DNA-binding</keyword>
<dbReference type="SMART" id="SM00448">
    <property type="entry name" value="REC"/>
    <property type="match status" value="1"/>
</dbReference>
<dbReference type="InterPro" id="IPR000792">
    <property type="entry name" value="Tscrpt_reg_LuxR_C"/>
</dbReference>
<dbReference type="EMBL" id="JACJTB010000012">
    <property type="protein sequence ID" value="MBD2595092.1"/>
    <property type="molecule type" value="Genomic_DNA"/>
</dbReference>
<dbReference type="Proteomes" id="UP000603457">
    <property type="component" value="Unassembled WGS sequence"/>
</dbReference>
<evidence type="ECO:0000259" key="5">
    <source>
        <dbReference type="PROSITE" id="PS50110"/>
    </source>
</evidence>
<evidence type="ECO:0000313" key="6">
    <source>
        <dbReference type="EMBL" id="MBD2595092.1"/>
    </source>
</evidence>
<feature type="domain" description="HTH luxR-type" evidence="4">
    <location>
        <begin position="140"/>
        <end position="205"/>
    </location>
</feature>
<comment type="caution">
    <text evidence="6">The sequence shown here is derived from an EMBL/GenBank/DDBJ whole genome shotgun (WGS) entry which is preliminary data.</text>
</comment>
<keyword evidence="7" id="KW-1185">Reference proteome</keyword>
<dbReference type="PROSITE" id="PS00622">
    <property type="entry name" value="HTH_LUXR_1"/>
    <property type="match status" value="1"/>
</dbReference>
<dbReference type="Gene3D" id="3.40.50.2300">
    <property type="match status" value="1"/>
</dbReference>
<dbReference type="SUPFAM" id="SSF52172">
    <property type="entry name" value="CheY-like"/>
    <property type="match status" value="1"/>
</dbReference>
<reference evidence="6 7" key="1">
    <citation type="journal article" date="2020" name="ISME J.">
        <title>Comparative genomics reveals insights into cyanobacterial evolution and habitat adaptation.</title>
        <authorList>
            <person name="Chen M.Y."/>
            <person name="Teng W.K."/>
            <person name="Zhao L."/>
            <person name="Hu C.X."/>
            <person name="Zhou Y.K."/>
            <person name="Han B.P."/>
            <person name="Song L.R."/>
            <person name="Shu W.S."/>
        </authorList>
    </citation>
    <scope>NUCLEOTIDE SEQUENCE [LARGE SCALE GENOMIC DNA]</scope>
    <source>
        <strain evidence="6 7">FACHB-130</strain>
    </source>
</reference>
<dbReference type="InterPro" id="IPR011006">
    <property type="entry name" value="CheY-like_superfamily"/>
</dbReference>
<evidence type="ECO:0000256" key="1">
    <source>
        <dbReference type="ARBA" id="ARBA00022553"/>
    </source>
</evidence>
<feature type="domain" description="Response regulatory" evidence="5">
    <location>
        <begin position="8"/>
        <end position="124"/>
    </location>
</feature>
<dbReference type="PANTHER" id="PTHR43214">
    <property type="entry name" value="TWO-COMPONENT RESPONSE REGULATOR"/>
    <property type="match status" value="1"/>
</dbReference>
<accession>A0ABR8FXU8</accession>
<dbReference type="Pfam" id="PF00072">
    <property type="entry name" value="Response_reg"/>
    <property type="match status" value="1"/>
</dbReference>
<dbReference type="InterPro" id="IPR016032">
    <property type="entry name" value="Sig_transdc_resp-reg_C-effctor"/>
</dbReference>
<sequence>MTDNQPIRILIVDDHPVVRQGLAAMIDRESDMTVVGQVCNGYQAVEIFPQLQPDVTLMDLRMPEMDGVAAITAICREFANANIIVLTTYDGDEDIYRGLKAGAKGYLLKDAEPDELLLAIRIVNTGQKYIPTSVGAKLAERVGILQLSSRELEVIRLMSTGKTNQEIAAVLQISEGTVKYHVNHILSKLGVSDRIQAVITALKRGIVTLH</sequence>
<organism evidence="6 7">
    <name type="scientific">Nostoc spongiaeforme FACHB-130</name>
    <dbReference type="NCBI Taxonomy" id="1357510"/>
    <lineage>
        <taxon>Bacteria</taxon>
        <taxon>Bacillati</taxon>
        <taxon>Cyanobacteriota</taxon>
        <taxon>Cyanophyceae</taxon>
        <taxon>Nostocales</taxon>
        <taxon>Nostocaceae</taxon>
        <taxon>Nostoc</taxon>
    </lineage>
</organism>
<dbReference type="InterPro" id="IPR058245">
    <property type="entry name" value="NreC/VraR/RcsB-like_REC"/>
</dbReference>
<dbReference type="SUPFAM" id="SSF46894">
    <property type="entry name" value="C-terminal effector domain of the bipartite response regulators"/>
    <property type="match status" value="1"/>
</dbReference>
<protein>
    <submittedName>
        <fullName evidence="6">Response regulator transcription factor</fullName>
    </submittedName>
</protein>
<dbReference type="CDD" id="cd06170">
    <property type="entry name" value="LuxR_C_like"/>
    <property type="match status" value="1"/>
</dbReference>
<dbReference type="PRINTS" id="PR00038">
    <property type="entry name" value="HTHLUXR"/>
</dbReference>
<dbReference type="SMART" id="SM00421">
    <property type="entry name" value="HTH_LUXR"/>
    <property type="match status" value="1"/>
</dbReference>
<dbReference type="InterPro" id="IPR001789">
    <property type="entry name" value="Sig_transdc_resp-reg_receiver"/>
</dbReference>
<dbReference type="CDD" id="cd17535">
    <property type="entry name" value="REC_NarL-like"/>
    <property type="match status" value="1"/>
</dbReference>
<keyword evidence="1 3" id="KW-0597">Phosphoprotein</keyword>
<dbReference type="InterPro" id="IPR039420">
    <property type="entry name" value="WalR-like"/>
</dbReference>
<evidence type="ECO:0000256" key="3">
    <source>
        <dbReference type="PROSITE-ProRule" id="PRU00169"/>
    </source>
</evidence>
<evidence type="ECO:0000259" key="4">
    <source>
        <dbReference type="PROSITE" id="PS50043"/>
    </source>
</evidence>
<name>A0ABR8FXU8_9NOSO</name>
<dbReference type="PANTHER" id="PTHR43214:SF43">
    <property type="entry name" value="TWO-COMPONENT RESPONSE REGULATOR"/>
    <property type="match status" value="1"/>
</dbReference>
<dbReference type="PROSITE" id="PS50110">
    <property type="entry name" value="RESPONSE_REGULATORY"/>
    <property type="match status" value="1"/>
</dbReference>
<proteinExistence type="predicted"/>
<dbReference type="RefSeq" id="WP_190675546.1">
    <property type="nucleotide sequence ID" value="NZ_JACJTB010000012.1"/>
</dbReference>
<evidence type="ECO:0000256" key="2">
    <source>
        <dbReference type="ARBA" id="ARBA00023125"/>
    </source>
</evidence>
<dbReference type="PROSITE" id="PS50043">
    <property type="entry name" value="HTH_LUXR_2"/>
    <property type="match status" value="1"/>
</dbReference>
<feature type="modified residue" description="4-aspartylphosphate" evidence="3">
    <location>
        <position position="59"/>
    </location>
</feature>